<sequence>LLVNRVVEEIKNGMVFSFPWMNEEGHTKISVFTLKDAAEQWMKHCIKNGMAKNTLMINRISLSRFSYCIGSKRPLNSIDNRDVMGFVDFLKAKGNSDTTINIRLRTIKAMLRHFRKMEKIDRVPVIEQIKIIRMDPIYITDHEFQSLMDLDQLDGFYKRVFLLYRETGMRLREPFMASLNGNWIDIPPESKTKSARSIEVSERLKSAFLELKEWYDHGYGSTLVDPGDHISRKFKRHLRYIGV</sequence>
<dbReference type="EMBL" id="UINC01204335">
    <property type="protein sequence ID" value="SVE25012.1"/>
    <property type="molecule type" value="Genomic_DNA"/>
</dbReference>
<evidence type="ECO:0000313" key="3">
    <source>
        <dbReference type="EMBL" id="SVE25012.1"/>
    </source>
</evidence>
<reference evidence="3" key="1">
    <citation type="submission" date="2018-05" db="EMBL/GenBank/DDBJ databases">
        <authorList>
            <person name="Lanie J.A."/>
            <person name="Ng W.-L."/>
            <person name="Kazmierczak K.M."/>
            <person name="Andrzejewski T.M."/>
            <person name="Davidsen T.M."/>
            <person name="Wayne K.J."/>
            <person name="Tettelin H."/>
            <person name="Glass J.I."/>
            <person name="Rusch D."/>
            <person name="Podicherti R."/>
            <person name="Tsui H.-C.T."/>
            <person name="Winkler M.E."/>
        </authorList>
    </citation>
    <scope>NUCLEOTIDE SEQUENCE</scope>
</reference>
<dbReference type="AlphaFoldDB" id="A0A383BYK3"/>
<accession>A0A383BYK3</accession>
<dbReference type="InterPro" id="IPR011010">
    <property type="entry name" value="DNA_brk_join_enz"/>
</dbReference>
<proteinExistence type="predicted"/>
<protein>
    <recommendedName>
        <fullName evidence="2">Core-binding (CB) domain-containing protein</fullName>
    </recommendedName>
</protein>
<dbReference type="PROSITE" id="PS51900">
    <property type="entry name" value="CB"/>
    <property type="match status" value="1"/>
</dbReference>
<organism evidence="3">
    <name type="scientific">marine metagenome</name>
    <dbReference type="NCBI Taxonomy" id="408172"/>
    <lineage>
        <taxon>unclassified sequences</taxon>
        <taxon>metagenomes</taxon>
        <taxon>ecological metagenomes</taxon>
    </lineage>
</organism>
<keyword evidence="1" id="KW-0238">DNA-binding</keyword>
<dbReference type="InterPro" id="IPR025269">
    <property type="entry name" value="SAM-like_dom"/>
</dbReference>
<dbReference type="Pfam" id="PF13102">
    <property type="entry name" value="Phage_int_SAM_5"/>
    <property type="match status" value="1"/>
</dbReference>
<feature type="non-terminal residue" evidence="3">
    <location>
        <position position="1"/>
    </location>
</feature>
<dbReference type="SUPFAM" id="SSF56349">
    <property type="entry name" value="DNA breaking-rejoining enzymes"/>
    <property type="match status" value="1"/>
</dbReference>
<dbReference type="GO" id="GO:0003677">
    <property type="term" value="F:DNA binding"/>
    <property type="evidence" value="ECO:0007669"/>
    <property type="project" value="UniProtKB-KW"/>
</dbReference>
<feature type="domain" description="Core-binding (CB)" evidence="2">
    <location>
        <begin position="32"/>
        <end position="115"/>
    </location>
</feature>
<evidence type="ECO:0000259" key="2">
    <source>
        <dbReference type="PROSITE" id="PS51900"/>
    </source>
</evidence>
<dbReference type="Gene3D" id="1.10.150.130">
    <property type="match status" value="1"/>
</dbReference>
<gene>
    <name evidence="3" type="ORF">METZ01_LOCUS477866</name>
</gene>
<dbReference type="InterPro" id="IPR010998">
    <property type="entry name" value="Integrase_recombinase_N"/>
</dbReference>
<evidence type="ECO:0000256" key="1">
    <source>
        <dbReference type="ARBA" id="ARBA00023125"/>
    </source>
</evidence>
<name>A0A383BYK3_9ZZZZ</name>
<dbReference type="InterPro" id="IPR044068">
    <property type="entry name" value="CB"/>
</dbReference>
<feature type="non-terminal residue" evidence="3">
    <location>
        <position position="243"/>
    </location>
</feature>